<keyword evidence="3" id="KW-1185">Reference proteome</keyword>
<proteinExistence type="predicted"/>
<dbReference type="AlphaFoldDB" id="C1EHZ3"/>
<dbReference type="InParanoid" id="C1EHZ3"/>
<feature type="compositionally biased region" description="Basic and acidic residues" evidence="1">
    <location>
        <begin position="261"/>
        <end position="276"/>
    </location>
</feature>
<gene>
    <name evidence="2" type="ORF">MICPUN_104300</name>
</gene>
<dbReference type="KEGG" id="mis:MICPUN_104300"/>
<protein>
    <submittedName>
        <fullName evidence="2">Uncharacterized protein</fullName>
    </submittedName>
</protein>
<evidence type="ECO:0000313" key="2">
    <source>
        <dbReference type="EMBL" id="ACO67768.1"/>
    </source>
</evidence>
<dbReference type="GeneID" id="8249441"/>
<sequence length="407" mass="43596">MSDGAGEAVENAPAVATTDPPTTPVARVASTDAVVIGGTSGGGDDDPTPPAFSTEDLARMEEERVRVQELYLREADLKRREKAVAVAELSSPESLAAMNAERMRRAENFRLEALAKKATRGKDDAPPPPTAAAATSPVIPAETTWMERERLERRRRYELEAYERRRAAERAVTAEDVLRRKEAEASARRAMAEAMYAPSFVPPPSAVLGPNGSALGGNGDDDDAVETVTLEEVLHAATTTTAADAAADAAADDDAPGVVERGPETRFDEGDARGSDSGDATPDEGKGGGAADENDDDDADEIDAIADRLAAAADEDEAWDELDANGGVIAYGRIPWPNELDDISNHRLPASVERARLDRLASRFDPDEFLATYGDRVDEADGTRVMEKVREVSRAVQERRAALRRDS</sequence>
<name>C1EHZ3_MICCC</name>
<feature type="region of interest" description="Disordered" evidence="1">
    <location>
        <begin position="199"/>
        <end position="302"/>
    </location>
</feature>
<dbReference type="EMBL" id="CP001333">
    <property type="protein sequence ID" value="ACO67768.1"/>
    <property type="molecule type" value="Genomic_DNA"/>
</dbReference>
<feature type="compositionally biased region" description="Low complexity" evidence="1">
    <location>
        <begin position="236"/>
        <end position="249"/>
    </location>
</feature>
<dbReference type="Proteomes" id="UP000002009">
    <property type="component" value="Chromosome 15"/>
</dbReference>
<feature type="compositionally biased region" description="Acidic residues" evidence="1">
    <location>
        <begin position="292"/>
        <end position="302"/>
    </location>
</feature>
<feature type="compositionally biased region" description="Low complexity" evidence="1">
    <location>
        <begin position="12"/>
        <end position="29"/>
    </location>
</feature>
<organism evidence="2 3">
    <name type="scientific">Micromonas commoda (strain RCC299 / NOUM17 / CCMP2709)</name>
    <name type="common">Picoplanktonic green alga</name>
    <dbReference type="NCBI Taxonomy" id="296587"/>
    <lineage>
        <taxon>Eukaryota</taxon>
        <taxon>Viridiplantae</taxon>
        <taxon>Chlorophyta</taxon>
        <taxon>Mamiellophyceae</taxon>
        <taxon>Mamiellales</taxon>
        <taxon>Mamiellaceae</taxon>
        <taxon>Micromonas</taxon>
    </lineage>
</organism>
<accession>C1EHZ3</accession>
<feature type="region of interest" description="Disordered" evidence="1">
    <location>
        <begin position="118"/>
        <end position="143"/>
    </location>
</feature>
<evidence type="ECO:0000313" key="3">
    <source>
        <dbReference type="Proteomes" id="UP000002009"/>
    </source>
</evidence>
<feature type="compositionally biased region" description="Low complexity" evidence="1">
    <location>
        <begin position="131"/>
        <end position="141"/>
    </location>
</feature>
<feature type="region of interest" description="Disordered" evidence="1">
    <location>
        <begin position="1"/>
        <end position="56"/>
    </location>
</feature>
<reference evidence="2 3" key="1">
    <citation type="journal article" date="2009" name="Science">
        <title>Green evolution and dynamic adaptations revealed by genomes of the marine picoeukaryotes Micromonas.</title>
        <authorList>
            <person name="Worden A.Z."/>
            <person name="Lee J.H."/>
            <person name="Mock T."/>
            <person name="Rouze P."/>
            <person name="Simmons M.P."/>
            <person name="Aerts A.L."/>
            <person name="Allen A.E."/>
            <person name="Cuvelier M.L."/>
            <person name="Derelle E."/>
            <person name="Everett M.V."/>
            <person name="Foulon E."/>
            <person name="Grimwood J."/>
            <person name="Gundlach H."/>
            <person name="Henrissat B."/>
            <person name="Napoli C."/>
            <person name="McDonald S.M."/>
            <person name="Parker M.S."/>
            <person name="Rombauts S."/>
            <person name="Salamov A."/>
            <person name="Von Dassow P."/>
            <person name="Badger J.H."/>
            <person name="Coutinho P.M."/>
            <person name="Demir E."/>
            <person name="Dubchak I."/>
            <person name="Gentemann C."/>
            <person name="Eikrem W."/>
            <person name="Gready J.E."/>
            <person name="John U."/>
            <person name="Lanier W."/>
            <person name="Lindquist E.A."/>
            <person name="Lucas S."/>
            <person name="Mayer K.F."/>
            <person name="Moreau H."/>
            <person name="Not F."/>
            <person name="Otillar R."/>
            <person name="Panaud O."/>
            <person name="Pangilinan J."/>
            <person name="Paulsen I."/>
            <person name="Piegu B."/>
            <person name="Poliakov A."/>
            <person name="Robbens S."/>
            <person name="Schmutz J."/>
            <person name="Toulza E."/>
            <person name="Wyss T."/>
            <person name="Zelensky A."/>
            <person name="Zhou K."/>
            <person name="Armbrust E.V."/>
            <person name="Bhattacharya D."/>
            <person name="Goodenough U.W."/>
            <person name="Van de Peer Y."/>
            <person name="Grigoriev I.V."/>
        </authorList>
    </citation>
    <scope>NUCLEOTIDE SEQUENCE [LARGE SCALE GENOMIC DNA]</scope>
    <source>
        <strain evidence="3">RCC299 / NOUM17</strain>
    </source>
</reference>
<dbReference type="RefSeq" id="XP_002506510.1">
    <property type="nucleotide sequence ID" value="XM_002506464.1"/>
</dbReference>
<evidence type="ECO:0000256" key="1">
    <source>
        <dbReference type="SAM" id="MobiDB-lite"/>
    </source>
</evidence>